<dbReference type="InterPro" id="IPR004252">
    <property type="entry name" value="Probable_transposase_24"/>
</dbReference>
<feature type="coiled-coil region" evidence="1">
    <location>
        <begin position="428"/>
        <end position="480"/>
    </location>
</feature>
<comment type="caution">
    <text evidence="3">The sequence shown here is derived from an EMBL/GenBank/DDBJ whole genome shotgun (WGS) entry which is preliminary data.</text>
</comment>
<accession>A0ABU6QPE5</accession>
<dbReference type="Pfam" id="PF03004">
    <property type="entry name" value="Transposase_24"/>
    <property type="match status" value="1"/>
</dbReference>
<feature type="compositionally biased region" description="Acidic residues" evidence="2">
    <location>
        <begin position="1"/>
        <end position="38"/>
    </location>
</feature>
<dbReference type="EMBL" id="JASCZI010000779">
    <property type="protein sequence ID" value="MED6113355.1"/>
    <property type="molecule type" value="Genomic_DNA"/>
</dbReference>
<organism evidence="3 4">
    <name type="scientific">Stylosanthes scabra</name>
    <dbReference type="NCBI Taxonomy" id="79078"/>
    <lineage>
        <taxon>Eukaryota</taxon>
        <taxon>Viridiplantae</taxon>
        <taxon>Streptophyta</taxon>
        <taxon>Embryophyta</taxon>
        <taxon>Tracheophyta</taxon>
        <taxon>Spermatophyta</taxon>
        <taxon>Magnoliopsida</taxon>
        <taxon>eudicotyledons</taxon>
        <taxon>Gunneridae</taxon>
        <taxon>Pentapetalae</taxon>
        <taxon>rosids</taxon>
        <taxon>fabids</taxon>
        <taxon>Fabales</taxon>
        <taxon>Fabaceae</taxon>
        <taxon>Papilionoideae</taxon>
        <taxon>50 kb inversion clade</taxon>
        <taxon>dalbergioids sensu lato</taxon>
        <taxon>Dalbergieae</taxon>
        <taxon>Pterocarpus clade</taxon>
        <taxon>Stylosanthes</taxon>
    </lineage>
</organism>
<protein>
    <submittedName>
        <fullName evidence="3">Uncharacterized protein</fullName>
    </submittedName>
</protein>
<feature type="compositionally biased region" description="Gly residues" evidence="2">
    <location>
        <begin position="46"/>
        <end position="58"/>
    </location>
</feature>
<sequence length="486" mass="54359">MVTPDVDDDDEQDAEAEDEEEGEFDEDELSTEDEDNVEVDMAGRGTARGSGRVTGRGRGTSIPSSTASPSTSATPGSTQVTSSPSPYLVVLNPEYHGPPPPPPPPIPPTMPEWVPPPPPEDLTTPPPPTQQDVGSEQDPSEPTVPESSHGSQPDPAIQSNAKQKIASDGMRRFLPKHNNCAKEITSVIKLMYDEAWPNWKAIPAATRARMFDKWAENFTWEKKNDELVKAIFNTRASKRFSGMMEDVHDRKEHLTQWCRPKLKKALYHYWETDEKYLHRQATNKRNRASEKCVIYTGGSATPVQTKAKMTKSLDRPVSMAEVFKQTHTLKANKEQFADKRSSDIWDDFTNNTTVATQQAAESRTNAEVDPDQVWRQTVPEPSEKNRVFGIGGFLASTLRTSVFAPQASSVSLTSPVAAGPEEAVDLREQDMARQLHESEERIQALHDELSRRPEVHDADVEALKEQLREELRLMQEHRRQMGVTGE</sequence>
<dbReference type="SUPFAM" id="SSF101447">
    <property type="entry name" value="Formin homology 2 domain (FH2 domain)"/>
    <property type="match status" value="1"/>
</dbReference>
<dbReference type="Proteomes" id="UP001341840">
    <property type="component" value="Unassembled WGS sequence"/>
</dbReference>
<evidence type="ECO:0000256" key="1">
    <source>
        <dbReference type="SAM" id="Coils"/>
    </source>
</evidence>
<feature type="compositionally biased region" description="Low complexity" evidence="2">
    <location>
        <begin position="59"/>
        <end position="78"/>
    </location>
</feature>
<feature type="region of interest" description="Disordered" evidence="2">
    <location>
        <begin position="1"/>
        <end position="171"/>
    </location>
</feature>
<evidence type="ECO:0000256" key="2">
    <source>
        <dbReference type="SAM" id="MobiDB-lite"/>
    </source>
</evidence>
<keyword evidence="4" id="KW-1185">Reference proteome</keyword>
<feature type="compositionally biased region" description="Polar residues" evidence="2">
    <location>
        <begin position="145"/>
        <end position="162"/>
    </location>
</feature>
<gene>
    <name evidence="3" type="ORF">PIB30_069998</name>
</gene>
<evidence type="ECO:0000313" key="3">
    <source>
        <dbReference type="EMBL" id="MED6113355.1"/>
    </source>
</evidence>
<feature type="compositionally biased region" description="Pro residues" evidence="2">
    <location>
        <begin position="96"/>
        <end position="129"/>
    </location>
</feature>
<reference evidence="3 4" key="1">
    <citation type="journal article" date="2023" name="Plants (Basel)">
        <title>Bridging the Gap: Combining Genomics and Transcriptomics Approaches to Understand Stylosanthes scabra, an Orphan Legume from the Brazilian Caatinga.</title>
        <authorList>
            <person name="Ferreira-Neto J.R.C."/>
            <person name="da Silva M.D."/>
            <person name="Binneck E."/>
            <person name="de Melo N.F."/>
            <person name="da Silva R.H."/>
            <person name="de Melo A.L.T.M."/>
            <person name="Pandolfi V."/>
            <person name="Bustamante F.O."/>
            <person name="Brasileiro-Vidal A.C."/>
            <person name="Benko-Iseppon A.M."/>
        </authorList>
    </citation>
    <scope>NUCLEOTIDE SEQUENCE [LARGE SCALE GENOMIC DNA]</scope>
    <source>
        <tissue evidence="3">Leaves</tissue>
    </source>
</reference>
<evidence type="ECO:0000313" key="4">
    <source>
        <dbReference type="Proteomes" id="UP001341840"/>
    </source>
</evidence>
<proteinExistence type="predicted"/>
<keyword evidence="1" id="KW-0175">Coiled coil</keyword>
<name>A0ABU6QPE5_9FABA</name>